<evidence type="ECO:0000313" key="6">
    <source>
        <dbReference type="Proteomes" id="UP000254651"/>
    </source>
</evidence>
<dbReference type="EMBL" id="UGQS01000004">
    <property type="protein sequence ID" value="STZ83034.1"/>
    <property type="molecule type" value="Genomic_DNA"/>
</dbReference>
<name>A0A378URG7_BERDE</name>
<dbReference type="RefSeq" id="WP_066077502.1">
    <property type="nucleotide sequence ID" value="NZ_CP181246.1"/>
</dbReference>
<organism evidence="5 6">
    <name type="scientific">Bergeriella denitrificans</name>
    <name type="common">Neisseria denitrificans</name>
    <dbReference type="NCBI Taxonomy" id="494"/>
    <lineage>
        <taxon>Bacteria</taxon>
        <taxon>Pseudomonadati</taxon>
        <taxon>Pseudomonadota</taxon>
        <taxon>Betaproteobacteria</taxon>
        <taxon>Neisseriales</taxon>
        <taxon>Neisseriaceae</taxon>
        <taxon>Bergeriella</taxon>
    </lineage>
</organism>
<feature type="region of interest" description="Disordered" evidence="1">
    <location>
        <begin position="47"/>
        <end position="99"/>
    </location>
</feature>
<evidence type="ECO:0000313" key="2">
    <source>
        <dbReference type="EMBL" id="STZ75302.1"/>
    </source>
</evidence>
<dbReference type="EMBL" id="UGQS01000002">
    <property type="protein sequence ID" value="STZ76102.1"/>
    <property type="molecule type" value="Genomic_DNA"/>
</dbReference>
<evidence type="ECO:0000313" key="5">
    <source>
        <dbReference type="EMBL" id="STZ83079.1"/>
    </source>
</evidence>
<sequence length="99" mass="10496">MAKIYIANTPLILQDEAGKDFRVETGEAVELTDAQYEAVAVHVSPTLSTGEELDAQQAEISDGLPSETDAERPSENAEAAPADTGKPKRGGRRAKAEAE</sequence>
<reference evidence="5 6" key="1">
    <citation type="submission" date="2018-06" db="EMBL/GenBank/DDBJ databases">
        <authorList>
            <consortium name="Pathogen Informatics"/>
            <person name="Doyle S."/>
        </authorList>
    </citation>
    <scope>NUCLEOTIDE SEQUENCE [LARGE SCALE GENOMIC DNA]</scope>
    <source>
        <strain evidence="5 6">NCTC10295</strain>
    </source>
</reference>
<evidence type="ECO:0000256" key="1">
    <source>
        <dbReference type="SAM" id="MobiDB-lite"/>
    </source>
</evidence>
<dbReference type="EMBL" id="UGQS01000005">
    <property type="protein sequence ID" value="STZ83079.1"/>
    <property type="molecule type" value="Genomic_DNA"/>
</dbReference>
<accession>A0A378URG7</accession>
<protein>
    <submittedName>
        <fullName evidence="5">Phage protein</fullName>
    </submittedName>
</protein>
<evidence type="ECO:0000313" key="4">
    <source>
        <dbReference type="EMBL" id="STZ83034.1"/>
    </source>
</evidence>
<keyword evidence="6" id="KW-1185">Reference proteome</keyword>
<proteinExistence type="predicted"/>
<dbReference type="EMBL" id="UGQS01000001">
    <property type="protein sequence ID" value="STZ75302.1"/>
    <property type="molecule type" value="Genomic_DNA"/>
</dbReference>
<dbReference type="AlphaFoldDB" id="A0A378URG7"/>
<dbReference type="Proteomes" id="UP000254651">
    <property type="component" value="Unassembled WGS sequence"/>
</dbReference>
<evidence type="ECO:0000313" key="3">
    <source>
        <dbReference type="EMBL" id="STZ76102.1"/>
    </source>
</evidence>
<gene>
    <name evidence="2" type="ORF">NCTC10295_00020</name>
    <name evidence="3" type="ORF">NCTC10295_00858</name>
    <name evidence="4" type="ORF">NCTC10295_02370</name>
    <name evidence="5" type="ORF">NCTC10295_02415</name>
</gene>